<sequence>MSAKTSLAVAISSRYFGDTGMFLAPRSSSVYDVIIVGAGLTGLSAARELKALQPNARVKILEAKDEVGGRIRAAAMKTAEGEAPMDMGEFP</sequence>
<protein>
    <submittedName>
        <fullName evidence="3">FAD-dependent oxidoreductase</fullName>
    </submittedName>
</protein>
<dbReference type="GO" id="GO:0016491">
    <property type="term" value="F:oxidoreductase activity"/>
    <property type="evidence" value="ECO:0007669"/>
    <property type="project" value="UniProtKB-ARBA"/>
</dbReference>
<dbReference type="PANTHER" id="PTHR43563:SF18">
    <property type="entry name" value="AMINE OXIDASE DOMAIN-CONTAINING PROTEIN"/>
    <property type="match status" value="1"/>
</dbReference>
<organism evidence="3">
    <name type="scientific">Nippostrongylus brasiliensis</name>
    <name type="common">Rat hookworm</name>
    <dbReference type="NCBI Taxonomy" id="27835"/>
    <lineage>
        <taxon>Eukaryota</taxon>
        <taxon>Metazoa</taxon>
        <taxon>Ecdysozoa</taxon>
        <taxon>Nematoda</taxon>
        <taxon>Chromadorea</taxon>
        <taxon>Rhabditida</taxon>
        <taxon>Rhabditina</taxon>
        <taxon>Rhabditomorpha</taxon>
        <taxon>Strongyloidea</taxon>
        <taxon>Heligmosomidae</taxon>
        <taxon>Nippostrongylus</taxon>
    </lineage>
</organism>
<dbReference type="AlphaFoldDB" id="A0A0N4XH61"/>
<keyword evidence="2" id="KW-1185">Reference proteome</keyword>
<dbReference type="InterPro" id="IPR036188">
    <property type="entry name" value="FAD/NAD-bd_sf"/>
</dbReference>
<reference evidence="3" key="1">
    <citation type="submission" date="2017-02" db="UniProtKB">
        <authorList>
            <consortium name="WormBaseParasite"/>
        </authorList>
    </citation>
    <scope>IDENTIFICATION</scope>
</reference>
<evidence type="ECO:0000313" key="1">
    <source>
        <dbReference type="EMBL" id="VDL65453.1"/>
    </source>
</evidence>
<evidence type="ECO:0000313" key="2">
    <source>
        <dbReference type="Proteomes" id="UP000271162"/>
    </source>
</evidence>
<evidence type="ECO:0000313" key="3">
    <source>
        <dbReference type="WBParaSite" id="NBR_0000186301-mRNA-1"/>
    </source>
</evidence>
<dbReference type="Gene3D" id="3.50.50.60">
    <property type="entry name" value="FAD/NAD(P)-binding domain"/>
    <property type="match status" value="1"/>
</dbReference>
<dbReference type="STRING" id="27835.A0A0N4XH61"/>
<gene>
    <name evidence="1" type="ORF">NBR_LOCUS1864</name>
</gene>
<dbReference type="EMBL" id="UYSL01001746">
    <property type="protein sequence ID" value="VDL65453.1"/>
    <property type="molecule type" value="Genomic_DNA"/>
</dbReference>
<dbReference type="Proteomes" id="UP000271162">
    <property type="component" value="Unassembled WGS sequence"/>
</dbReference>
<name>A0A0N4XH61_NIPBR</name>
<dbReference type="WBParaSite" id="NBR_0000186301-mRNA-1">
    <property type="protein sequence ID" value="NBR_0000186301-mRNA-1"/>
    <property type="gene ID" value="NBR_0000186301"/>
</dbReference>
<dbReference type="InterPro" id="IPR050703">
    <property type="entry name" value="Flavin_MAO"/>
</dbReference>
<proteinExistence type="predicted"/>
<reference evidence="1 2" key="2">
    <citation type="submission" date="2018-11" db="EMBL/GenBank/DDBJ databases">
        <authorList>
            <consortium name="Pathogen Informatics"/>
        </authorList>
    </citation>
    <scope>NUCLEOTIDE SEQUENCE [LARGE SCALE GENOMIC DNA]</scope>
</reference>
<dbReference type="PANTHER" id="PTHR43563">
    <property type="entry name" value="AMINE OXIDASE"/>
    <property type="match status" value="1"/>
</dbReference>
<accession>A0A0N4XH61</accession>
<dbReference type="Pfam" id="PF13450">
    <property type="entry name" value="NAD_binding_8"/>
    <property type="match status" value="1"/>
</dbReference>
<dbReference type="SUPFAM" id="SSF51905">
    <property type="entry name" value="FAD/NAD(P)-binding domain"/>
    <property type="match status" value="1"/>
</dbReference>